<protein>
    <submittedName>
        <fullName evidence="8">MFS transporter</fullName>
    </submittedName>
</protein>
<evidence type="ECO:0000313" key="8">
    <source>
        <dbReference type="EMBL" id="TNB47412.1"/>
    </source>
</evidence>
<dbReference type="InterPro" id="IPR036259">
    <property type="entry name" value="MFS_trans_sf"/>
</dbReference>
<dbReference type="PANTHER" id="PTHR43124:SF10">
    <property type="entry name" value="PURINE EFFLUX PUMP PBUE"/>
    <property type="match status" value="1"/>
</dbReference>
<dbReference type="Gene3D" id="1.20.1250.20">
    <property type="entry name" value="MFS general substrate transporter like domains"/>
    <property type="match status" value="1"/>
</dbReference>
<feature type="transmembrane region" description="Helical" evidence="6">
    <location>
        <begin position="371"/>
        <end position="392"/>
    </location>
</feature>
<evidence type="ECO:0000256" key="3">
    <source>
        <dbReference type="ARBA" id="ARBA00022692"/>
    </source>
</evidence>
<reference evidence="8 9" key="2">
    <citation type="submission" date="2019-06" db="EMBL/GenBank/DDBJ databases">
        <title>Martelella lutilitoris sp. nov., isolated from a tidal mudflat.</title>
        <authorList>
            <person name="Kim Y.-J."/>
        </authorList>
    </citation>
    <scope>NUCLEOTIDE SEQUENCE [LARGE SCALE GENOMIC DNA]</scope>
    <source>
        <strain evidence="8 9">GH2-6</strain>
    </source>
</reference>
<dbReference type="InterPro" id="IPR050189">
    <property type="entry name" value="MFS_Efflux_Transporters"/>
</dbReference>
<comment type="caution">
    <text evidence="8">The sequence shown here is derived from an EMBL/GenBank/DDBJ whole genome shotgun (WGS) entry which is preliminary data.</text>
</comment>
<dbReference type="SUPFAM" id="SSF103473">
    <property type="entry name" value="MFS general substrate transporter"/>
    <property type="match status" value="1"/>
</dbReference>
<organism evidence="8 9">
    <name type="scientific">Martelella lutilitoris</name>
    <dbReference type="NCBI Taxonomy" id="2583532"/>
    <lineage>
        <taxon>Bacteria</taxon>
        <taxon>Pseudomonadati</taxon>
        <taxon>Pseudomonadota</taxon>
        <taxon>Alphaproteobacteria</taxon>
        <taxon>Hyphomicrobiales</taxon>
        <taxon>Aurantimonadaceae</taxon>
        <taxon>Martelella</taxon>
    </lineage>
</organism>
<feature type="domain" description="Major facilitator superfamily (MFS) profile" evidence="7">
    <location>
        <begin position="18"/>
        <end position="394"/>
    </location>
</feature>
<keyword evidence="2" id="KW-1003">Cell membrane</keyword>
<feature type="transmembrane region" description="Helical" evidence="6">
    <location>
        <begin position="56"/>
        <end position="75"/>
    </location>
</feature>
<dbReference type="AlphaFoldDB" id="A0A5C4JQF3"/>
<keyword evidence="4 6" id="KW-1133">Transmembrane helix</keyword>
<dbReference type="PROSITE" id="PS50850">
    <property type="entry name" value="MFS"/>
    <property type="match status" value="1"/>
</dbReference>
<dbReference type="EMBL" id="VCLB01000006">
    <property type="protein sequence ID" value="TNB47412.1"/>
    <property type="molecule type" value="Genomic_DNA"/>
</dbReference>
<feature type="transmembrane region" description="Helical" evidence="6">
    <location>
        <begin position="107"/>
        <end position="130"/>
    </location>
</feature>
<evidence type="ECO:0000256" key="2">
    <source>
        <dbReference type="ARBA" id="ARBA00022475"/>
    </source>
</evidence>
<dbReference type="PRINTS" id="PR01035">
    <property type="entry name" value="TCRTETA"/>
</dbReference>
<name>A0A5C4JQF3_9HYPH</name>
<feature type="transmembrane region" description="Helical" evidence="6">
    <location>
        <begin position="142"/>
        <end position="164"/>
    </location>
</feature>
<accession>A0A5C4JQF3</accession>
<sequence length="410" mass="43314">MVTTSEKTSESSNQHRPFLAILALAVFFVGASEFMLSAMLGPLAEAFRTSPARASWLISGYAFTYALAAPILGYLSDRIDRVRFLLLALLAFAIDGIGIAFSPTIEIAMVLRVFGGLASAVIIPTAFALVSEIVPRERQAGAMGLVMLGMTFGIALGPALAGVLTEWAGWRLPFLMSASGCVLAFIIGSRTAPGNYSPSFARTTVHLHWMKKWNVMRPLIAKGAWNGTGVAAFLLSGEMLKQRYNLNTAEIGVTVTAFGFGLGIGNLSAGWIRRMCGREEMSLIAITALLALSIAAFTTVALPFIAAVTCLVLWGFALGAGAPSSTTILAERSGHSKGMVLAFAETLNNVTIFAVLPAATRSIDRGENISLILVLGMGLFVGITLTLIDGFLSRPVSAEQSKPLDLSGSN</sequence>
<dbReference type="OrthoDB" id="9788453at2"/>
<feature type="transmembrane region" description="Helical" evidence="6">
    <location>
        <begin position="283"/>
        <end position="305"/>
    </location>
</feature>
<evidence type="ECO:0000259" key="7">
    <source>
        <dbReference type="PROSITE" id="PS50850"/>
    </source>
</evidence>
<gene>
    <name evidence="8" type="ORF">FF124_11145</name>
</gene>
<dbReference type="Pfam" id="PF07690">
    <property type="entry name" value="MFS_1"/>
    <property type="match status" value="1"/>
</dbReference>
<keyword evidence="5 6" id="KW-0472">Membrane</keyword>
<dbReference type="GO" id="GO:0005886">
    <property type="term" value="C:plasma membrane"/>
    <property type="evidence" value="ECO:0007669"/>
    <property type="project" value="UniProtKB-SubCell"/>
</dbReference>
<evidence type="ECO:0000256" key="4">
    <source>
        <dbReference type="ARBA" id="ARBA00022989"/>
    </source>
</evidence>
<evidence type="ECO:0000256" key="1">
    <source>
        <dbReference type="ARBA" id="ARBA00004651"/>
    </source>
</evidence>
<feature type="transmembrane region" description="Helical" evidence="6">
    <location>
        <begin position="251"/>
        <end position="271"/>
    </location>
</feature>
<feature type="transmembrane region" description="Helical" evidence="6">
    <location>
        <begin position="170"/>
        <end position="188"/>
    </location>
</feature>
<comment type="subcellular location">
    <subcellularLocation>
        <location evidence="1">Cell membrane</location>
        <topology evidence="1">Multi-pass membrane protein</topology>
    </subcellularLocation>
</comment>
<feature type="transmembrane region" description="Helical" evidence="6">
    <location>
        <begin position="219"/>
        <end position="239"/>
    </location>
</feature>
<dbReference type="PANTHER" id="PTHR43124">
    <property type="entry name" value="PURINE EFFLUX PUMP PBUE"/>
    <property type="match status" value="1"/>
</dbReference>
<dbReference type="Proteomes" id="UP000307874">
    <property type="component" value="Unassembled WGS sequence"/>
</dbReference>
<evidence type="ECO:0000256" key="6">
    <source>
        <dbReference type="SAM" id="Phobius"/>
    </source>
</evidence>
<feature type="transmembrane region" description="Helical" evidence="6">
    <location>
        <begin position="339"/>
        <end position="359"/>
    </location>
</feature>
<proteinExistence type="predicted"/>
<dbReference type="InterPro" id="IPR011701">
    <property type="entry name" value="MFS"/>
</dbReference>
<dbReference type="CDD" id="cd17324">
    <property type="entry name" value="MFS_NepI_like"/>
    <property type="match status" value="1"/>
</dbReference>
<reference evidence="8 9" key="1">
    <citation type="submission" date="2019-05" db="EMBL/GenBank/DDBJ databases">
        <authorList>
            <person name="Lee S.D."/>
        </authorList>
    </citation>
    <scope>NUCLEOTIDE SEQUENCE [LARGE SCALE GENOMIC DNA]</scope>
    <source>
        <strain evidence="8 9">GH2-6</strain>
    </source>
</reference>
<dbReference type="InterPro" id="IPR001958">
    <property type="entry name" value="Tet-R_TetA/multi-R_MdtG-like"/>
</dbReference>
<keyword evidence="3 6" id="KW-0812">Transmembrane</keyword>
<keyword evidence="9" id="KW-1185">Reference proteome</keyword>
<dbReference type="InterPro" id="IPR020846">
    <property type="entry name" value="MFS_dom"/>
</dbReference>
<dbReference type="GO" id="GO:0022857">
    <property type="term" value="F:transmembrane transporter activity"/>
    <property type="evidence" value="ECO:0007669"/>
    <property type="project" value="InterPro"/>
</dbReference>
<evidence type="ECO:0000313" key="9">
    <source>
        <dbReference type="Proteomes" id="UP000307874"/>
    </source>
</evidence>
<evidence type="ECO:0000256" key="5">
    <source>
        <dbReference type="ARBA" id="ARBA00023136"/>
    </source>
</evidence>
<feature type="transmembrane region" description="Helical" evidence="6">
    <location>
        <begin position="82"/>
        <end position="101"/>
    </location>
</feature>
<dbReference type="RefSeq" id="WP_138748574.1">
    <property type="nucleotide sequence ID" value="NZ_VCLB01000006.1"/>
</dbReference>